<evidence type="ECO:0000313" key="3">
    <source>
        <dbReference type="Proteomes" id="UP001447516"/>
    </source>
</evidence>
<organism evidence="2 3">
    <name type="scientific">Microbispora maris</name>
    <dbReference type="NCBI Taxonomy" id="3144104"/>
    <lineage>
        <taxon>Bacteria</taxon>
        <taxon>Bacillati</taxon>
        <taxon>Actinomycetota</taxon>
        <taxon>Actinomycetes</taxon>
        <taxon>Streptosporangiales</taxon>
        <taxon>Streptosporangiaceae</taxon>
        <taxon>Microbispora</taxon>
    </lineage>
</organism>
<sequence>MKAPVLVLVLLTACACGTSTTPASPARQARITWQDFHGVRLPLSDLDGPRVLDYDRAKGFSHTREGALLAALHIGVRANSRWGPTVFEPTITEQVVGPDAGRLLEQTRTTYEESRQEAGLPQGSPLGKAYVDEEAYRWESYATDAATVDIVSAGPDPRGTTVRATTRIQVVWRDGDWRVVAPLDGDWGNAATELKSLDGYTRFEE</sequence>
<dbReference type="RefSeq" id="WP_346229222.1">
    <property type="nucleotide sequence ID" value="NZ_JBDJAW010000032.1"/>
</dbReference>
<dbReference type="EMBL" id="JBDJAW010000032">
    <property type="protein sequence ID" value="MEN3539320.1"/>
    <property type="molecule type" value="Genomic_DNA"/>
</dbReference>
<protein>
    <recommendedName>
        <fullName evidence="1">DUF8175 domain-containing protein</fullName>
    </recommendedName>
</protein>
<gene>
    <name evidence="2" type="ORF">AAH991_29695</name>
</gene>
<dbReference type="InterPro" id="IPR058488">
    <property type="entry name" value="DUF8175"/>
</dbReference>
<dbReference type="PROSITE" id="PS51257">
    <property type="entry name" value="PROKAR_LIPOPROTEIN"/>
    <property type="match status" value="1"/>
</dbReference>
<comment type="caution">
    <text evidence="2">The sequence shown here is derived from an EMBL/GenBank/DDBJ whole genome shotgun (WGS) entry which is preliminary data.</text>
</comment>
<name>A0ABV0AVM2_9ACTN</name>
<keyword evidence="3" id="KW-1185">Reference proteome</keyword>
<accession>A0ABV0AVM2</accession>
<evidence type="ECO:0000313" key="2">
    <source>
        <dbReference type="EMBL" id="MEN3539320.1"/>
    </source>
</evidence>
<reference evidence="2 3" key="1">
    <citation type="submission" date="2024-05" db="EMBL/GenBank/DDBJ databases">
        <title>Microbispora sp.ZYX-F-249.</title>
        <authorList>
            <person name="Xie H."/>
        </authorList>
    </citation>
    <scope>NUCLEOTIDE SEQUENCE [LARGE SCALE GENOMIC DNA]</scope>
    <source>
        <strain evidence="2 3">ZYX-F-249</strain>
    </source>
</reference>
<proteinExistence type="predicted"/>
<feature type="domain" description="DUF8175" evidence="1">
    <location>
        <begin position="15"/>
        <end position="202"/>
    </location>
</feature>
<dbReference type="Pfam" id="PF26526">
    <property type="entry name" value="DUF8175"/>
    <property type="match status" value="1"/>
</dbReference>
<evidence type="ECO:0000259" key="1">
    <source>
        <dbReference type="Pfam" id="PF26526"/>
    </source>
</evidence>
<dbReference type="Proteomes" id="UP001447516">
    <property type="component" value="Unassembled WGS sequence"/>
</dbReference>